<protein>
    <submittedName>
        <fullName evidence="2">Uncharacterized protein</fullName>
    </submittedName>
</protein>
<accession>A0A4C1VIL9</accession>
<proteinExistence type="predicted"/>
<dbReference type="EMBL" id="BGZK01000338">
    <property type="protein sequence ID" value="GBP37744.1"/>
    <property type="molecule type" value="Genomic_DNA"/>
</dbReference>
<dbReference type="AlphaFoldDB" id="A0A4C1VIL9"/>
<keyword evidence="3" id="KW-1185">Reference proteome</keyword>
<name>A0A4C1VIL9_EUMVA</name>
<gene>
    <name evidence="2" type="ORF">EVAR_29945_1</name>
</gene>
<evidence type="ECO:0000313" key="2">
    <source>
        <dbReference type="EMBL" id="GBP37744.1"/>
    </source>
</evidence>
<dbReference type="OrthoDB" id="8093043at2759"/>
<reference evidence="2 3" key="1">
    <citation type="journal article" date="2019" name="Commun. Biol.">
        <title>The bagworm genome reveals a unique fibroin gene that provides high tensile strength.</title>
        <authorList>
            <person name="Kono N."/>
            <person name="Nakamura H."/>
            <person name="Ohtoshi R."/>
            <person name="Tomita M."/>
            <person name="Numata K."/>
            <person name="Arakawa K."/>
        </authorList>
    </citation>
    <scope>NUCLEOTIDE SEQUENCE [LARGE SCALE GENOMIC DNA]</scope>
</reference>
<dbReference type="Proteomes" id="UP000299102">
    <property type="component" value="Unassembled WGS sequence"/>
</dbReference>
<comment type="caution">
    <text evidence="2">The sequence shown here is derived from an EMBL/GenBank/DDBJ whole genome shotgun (WGS) entry which is preliminary data.</text>
</comment>
<evidence type="ECO:0000256" key="1">
    <source>
        <dbReference type="SAM" id="MobiDB-lite"/>
    </source>
</evidence>
<feature type="region of interest" description="Disordered" evidence="1">
    <location>
        <begin position="61"/>
        <end position="105"/>
    </location>
</feature>
<sequence>MPLDVPGRTRATLNESACAPWPRGPGDPLKLLRAGNKLVQYNARNFAAVKFVAKTSQWRKIRTRRRKKKGGERNTCPVCHSQPIQSGKVSGPALSRPRRPGAGQEPLSTVVVVAAATSGETADRDLRGTEGVVSIRFKKYPADSPVIRVEPVTFLILSRCP</sequence>
<organism evidence="2 3">
    <name type="scientific">Eumeta variegata</name>
    <name type="common">Bagworm moth</name>
    <name type="synonym">Eumeta japonica</name>
    <dbReference type="NCBI Taxonomy" id="151549"/>
    <lineage>
        <taxon>Eukaryota</taxon>
        <taxon>Metazoa</taxon>
        <taxon>Ecdysozoa</taxon>
        <taxon>Arthropoda</taxon>
        <taxon>Hexapoda</taxon>
        <taxon>Insecta</taxon>
        <taxon>Pterygota</taxon>
        <taxon>Neoptera</taxon>
        <taxon>Endopterygota</taxon>
        <taxon>Lepidoptera</taxon>
        <taxon>Glossata</taxon>
        <taxon>Ditrysia</taxon>
        <taxon>Tineoidea</taxon>
        <taxon>Psychidae</taxon>
        <taxon>Oiketicinae</taxon>
        <taxon>Eumeta</taxon>
    </lineage>
</organism>
<evidence type="ECO:0000313" key="3">
    <source>
        <dbReference type="Proteomes" id="UP000299102"/>
    </source>
</evidence>
<feature type="compositionally biased region" description="Basic residues" evidence="1">
    <location>
        <begin position="61"/>
        <end position="70"/>
    </location>
</feature>